<dbReference type="PANTHER" id="PTHR33908">
    <property type="entry name" value="MANNOSYLTRANSFERASE YKCB-RELATED"/>
    <property type="match status" value="1"/>
</dbReference>
<evidence type="ECO:0000256" key="7">
    <source>
        <dbReference type="ARBA" id="ARBA00023136"/>
    </source>
</evidence>
<feature type="transmembrane region" description="Helical" evidence="8">
    <location>
        <begin position="148"/>
        <end position="172"/>
    </location>
</feature>
<feature type="transmembrane region" description="Helical" evidence="8">
    <location>
        <begin position="20"/>
        <end position="41"/>
    </location>
</feature>
<dbReference type="InterPro" id="IPR050297">
    <property type="entry name" value="LipidA_mod_glycosyltrf_83"/>
</dbReference>
<feature type="transmembrane region" description="Helical" evidence="8">
    <location>
        <begin position="358"/>
        <end position="376"/>
    </location>
</feature>
<comment type="subcellular location">
    <subcellularLocation>
        <location evidence="1">Cell membrane</location>
        <topology evidence="1">Multi-pass membrane protein</topology>
    </subcellularLocation>
</comment>
<evidence type="ECO:0000256" key="4">
    <source>
        <dbReference type="ARBA" id="ARBA00022679"/>
    </source>
</evidence>
<proteinExistence type="predicted"/>
<evidence type="ECO:0000256" key="1">
    <source>
        <dbReference type="ARBA" id="ARBA00004651"/>
    </source>
</evidence>
<comment type="caution">
    <text evidence="9">The sequence shown here is derived from an EMBL/GenBank/DDBJ whole genome shotgun (WGS) entry which is preliminary data.</text>
</comment>
<protein>
    <submittedName>
        <fullName evidence="9">Uncharacterized protein</fullName>
    </submittedName>
</protein>
<keyword evidence="3" id="KW-0328">Glycosyltransferase</keyword>
<name>A0A1F6DBW7_9BACT</name>
<gene>
    <name evidence="9" type="ORF">A2765_00705</name>
</gene>
<evidence type="ECO:0000256" key="2">
    <source>
        <dbReference type="ARBA" id="ARBA00022475"/>
    </source>
</evidence>
<feature type="transmembrane region" description="Helical" evidence="8">
    <location>
        <begin position="192"/>
        <end position="209"/>
    </location>
</feature>
<feature type="transmembrane region" description="Helical" evidence="8">
    <location>
        <begin position="221"/>
        <end position="238"/>
    </location>
</feature>
<evidence type="ECO:0000313" key="10">
    <source>
        <dbReference type="Proteomes" id="UP000176377"/>
    </source>
</evidence>
<evidence type="ECO:0000256" key="8">
    <source>
        <dbReference type="SAM" id="Phobius"/>
    </source>
</evidence>
<organism evidence="9 10">
    <name type="scientific">Candidatus Kaiserbacteria bacterium RIFCSPHIGHO2_01_FULL_56_24</name>
    <dbReference type="NCBI Taxonomy" id="1798487"/>
    <lineage>
        <taxon>Bacteria</taxon>
        <taxon>Candidatus Kaiseribacteriota</taxon>
    </lineage>
</organism>
<reference evidence="9 10" key="1">
    <citation type="journal article" date="2016" name="Nat. Commun.">
        <title>Thousands of microbial genomes shed light on interconnected biogeochemical processes in an aquifer system.</title>
        <authorList>
            <person name="Anantharaman K."/>
            <person name="Brown C.T."/>
            <person name="Hug L.A."/>
            <person name="Sharon I."/>
            <person name="Castelle C.J."/>
            <person name="Probst A.J."/>
            <person name="Thomas B.C."/>
            <person name="Singh A."/>
            <person name="Wilkins M.J."/>
            <person name="Karaoz U."/>
            <person name="Brodie E.L."/>
            <person name="Williams K.H."/>
            <person name="Hubbard S.S."/>
            <person name="Banfield J.F."/>
        </authorList>
    </citation>
    <scope>NUCLEOTIDE SEQUENCE [LARGE SCALE GENOMIC DNA]</scope>
</reference>
<evidence type="ECO:0000256" key="6">
    <source>
        <dbReference type="ARBA" id="ARBA00022989"/>
    </source>
</evidence>
<keyword evidence="6 8" id="KW-1133">Transmembrane helix</keyword>
<keyword evidence="2" id="KW-1003">Cell membrane</keyword>
<dbReference type="GO" id="GO:0009103">
    <property type="term" value="P:lipopolysaccharide biosynthetic process"/>
    <property type="evidence" value="ECO:0007669"/>
    <property type="project" value="UniProtKB-ARBA"/>
</dbReference>
<feature type="transmembrane region" description="Helical" evidence="8">
    <location>
        <begin position="383"/>
        <end position="401"/>
    </location>
</feature>
<evidence type="ECO:0000313" key="9">
    <source>
        <dbReference type="EMBL" id="OGG58885.1"/>
    </source>
</evidence>
<sequence length="443" mass="49633">MALVISLRALIRFSKEYRTLIVLFVLAFSVRALYALAVQFLSGEHGFIAFSDAEFFYYRLARNLVDEGVYSLAASAPYYPEAYHTPLYPWFVAAFLLLKLPLLTIALAQAFLGAVMAMLSYSIARNISDSYPIAVSVGLLMAFEPMSIFWSGLLMSDTLFAFLFITSVYLLLAKKPAMSMLSLGFAALTRPIALYCAPVFLLFIAWEAYRAGRSIRHIGRDIAVALAMFAVVVSPWLIRNYVTFGQASLTSASWYVVYVFPLMEFAHDKGLSIPNALPDLPQEEQYRRFSFEYVPHYQRAFFEATKGDLLGFAFVYGKRSLNSFVTDRYEFLVTGVLAEKVPALFAAVPAAMVQTMLLVGQMFWLAVYALALVAVAINRYRPWWLFAVALVGINALLSGGLNPVGTDMSRYSLGLYPLLFLFAGIGARSLWQRSRVWRIVSSQ</sequence>
<feature type="transmembrane region" description="Helical" evidence="8">
    <location>
        <begin position="413"/>
        <end position="431"/>
    </location>
</feature>
<dbReference type="GO" id="GO:0016763">
    <property type="term" value="F:pentosyltransferase activity"/>
    <property type="evidence" value="ECO:0007669"/>
    <property type="project" value="TreeGrafter"/>
</dbReference>
<keyword evidence="4" id="KW-0808">Transferase</keyword>
<dbReference type="Proteomes" id="UP000176377">
    <property type="component" value="Unassembled WGS sequence"/>
</dbReference>
<keyword evidence="7 8" id="KW-0472">Membrane</keyword>
<dbReference type="PANTHER" id="PTHR33908:SF11">
    <property type="entry name" value="MEMBRANE PROTEIN"/>
    <property type="match status" value="1"/>
</dbReference>
<dbReference type="AlphaFoldDB" id="A0A1F6DBW7"/>
<evidence type="ECO:0000256" key="5">
    <source>
        <dbReference type="ARBA" id="ARBA00022692"/>
    </source>
</evidence>
<dbReference type="EMBL" id="MFLA01000026">
    <property type="protein sequence ID" value="OGG58885.1"/>
    <property type="molecule type" value="Genomic_DNA"/>
</dbReference>
<dbReference type="GO" id="GO:0005886">
    <property type="term" value="C:plasma membrane"/>
    <property type="evidence" value="ECO:0007669"/>
    <property type="project" value="UniProtKB-SubCell"/>
</dbReference>
<accession>A0A1F6DBW7</accession>
<evidence type="ECO:0000256" key="3">
    <source>
        <dbReference type="ARBA" id="ARBA00022676"/>
    </source>
</evidence>
<keyword evidence="5 8" id="KW-0812">Transmembrane</keyword>
<feature type="transmembrane region" description="Helical" evidence="8">
    <location>
        <begin position="87"/>
        <end position="119"/>
    </location>
</feature>